<gene>
    <name evidence="2" type="ORF">BRAA06T25259Z</name>
    <name evidence="1" type="ORF">BRAPAZ1V2_A06P23050.2</name>
</gene>
<keyword evidence="4" id="KW-1185">Reference proteome</keyword>
<reference evidence="2" key="3">
    <citation type="submission" date="2018-11" db="EMBL/GenBank/DDBJ databases">
        <authorList>
            <consortium name="Genoscope - CEA"/>
            <person name="William W."/>
        </authorList>
    </citation>
    <scope>NUCLEOTIDE SEQUENCE</scope>
</reference>
<accession>A0A3P5YHN9</accession>
<dbReference type="AlphaFoldDB" id="A0A3P5YHN9"/>
<evidence type="ECO:0000313" key="3">
    <source>
        <dbReference type="EnsemblPlants" id="Bra019419.1-P"/>
    </source>
</evidence>
<dbReference type="EMBL" id="LS974622">
    <property type="protein sequence ID" value="CAG7870065.1"/>
    <property type="molecule type" value="Genomic_DNA"/>
</dbReference>
<dbReference type="EnsemblPlants" id="Bra019419.1">
    <property type="protein sequence ID" value="Bra019419.1-P"/>
    <property type="gene ID" value="Bra019419"/>
</dbReference>
<dbReference type="Proteomes" id="UP000694005">
    <property type="component" value="Chromosome A06"/>
</dbReference>
<dbReference type="Gramene" id="A06p23050.2_BraZ1">
    <property type="protein sequence ID" value="A06p23050.2_BraZ1.CDS"/>
    <property type="gene ID" value="A06g23050.2_BraZ1"/>
</dbReference>
<evidence type="ECO:0000313" key="4">
    <source>
        <dbReference type="Proteomes" id="UP000011750"/>
    </source>
</evidence>
<dbReference type="Proteomes" id="UP000011750">
    <property type="component" value="Chromosome A06"/>
</dbReference>
<evidence type="ECO:0000313" key="2">
    <source>
        <dbReference type="EMBL" id="VDC66719.1"/>
    </source>
</evidence>
<organism evidence="2">
    <name type="scientific">Brassica campestris</name>
    <name type="common">Field mustard</name>
    <dbReference type="NCBI Taxonomy" id="3711"/>
    <lineage>
        <taxon>Eukaryota</taxon>
        <taxon>Viridiplantae</taxon>
        <taxon>Streptophyta</taxon>
        <taxon>Embryophyta</taxon>
        <taxon>Tracheophyta</taxon>
        <taxon>Spermatophyta</taxon>
        <taxon>Magnoliopsida</taxon>
        <taxon>eudicotyledons</taxon>
        <taxon>Gunneridae</taxon>
        <taxon>Pentapetalae</taxon>
        <taxon>rosids</taxon>
        <taxon>malvids</taxon>
        <taxon>Brassicales</taxon>
        <taxon>Brassicaceae</taxon>
        <taxon>Brassiceae</taxon>
        <taxon>Brassica</taxon>
    </lineage>
</organism>
<reference evidence="4" key="1">
    <citation type="journal article" date="2011" name="Nat. Genet.">
        <title>The genome of the mesopolyploid crop species Brassica rapa.</title>
        <authorList>
            <consortium name="Brassica rapa Genome Sequencing Project Consortium"/>
            <person name="Wang X."/>
            <person name="Wang H."/>
            <person name="Wang J."/>
            <person name="Sun R."/>
            <person name="Wu J."/>
            <person name="Liu S."/>
            <person name="Bai Y."/>
            <person name="Mun J.H."/>
            <person name="Bancroft I."/>
            <person name="Cheng F."/>
            <person name="Huang S."/>
            <person name="Li X."/>
            <person name="Hua W."/>
            <person name="Wang J."/>
            <person name="Wang X."/>
            <person name="Freeling M."/>
            <person name="Pires J.C."/>
            <person name="Paterson A.H."/>
            <person name="Chalhoub B."/>
            <person name="Wang B."/>
            <person name="Hayward A."/>
            <person name="Sharpe A.G."/>
            <person name="Park B.S."/>
            <person name="Weisshaar B."/>
            <person name="Liu B."/>
            <person name="Li B."/>
            <person name="Liu B."/>
            <person name="Tong C."/>
            <person name="Song C."/>
            <person name="Duran C."/>
            <person name="Peng C."/>
            <person name="Geng C."/>
            <person name="Koh C."/>
            <person name="Lin C."/>
            <person name="Edwards D."/>
            <person name="Mu D."/>
            <person name="Shen D."/>
            <person name="Soumpourou E."/>
            <person name="Li F."/>
            <person name="Fraser F."/>
            <person name="Conant G."/>
            <person name="Lassalle G."/>
            <person name="King G.J."/>
            <person name="Bonnema G."/>
            <person name="Tang H."/>
            <person name="Wang H."/>
            <person name="Belcram H."/>
            <person name="Zhou H."/>
            <person name="Hirakawa H."/>
            <person name="Abe H."/>
            <person name="Guo H."/>
            <person name="Wang H."/>
            <person name="Jin H."/>
            <person name="Parkin I.A."/>
            <person name="Batley J."/>
            <person name="Kim J.S."/>
            <person name="Just J."/>
            <person name="Li J."/>
            <person name="Xu J."/>
            <person name="Deng J."/>
            <person name="Kim J.A."/>
            <person name="Li J."/>
            <person name="Yu J."/>
            <person name="Meng J."/>
            <person name="Wang J."/>
            <person name="Min J."/>
            <person name="Poulain J."/>
            <person name="Wang J."/>
            <person name="Hatakeyama K."/>
            <person name="Wu K."/>
            <person name="Wang L."/>
            <person name="Fang L."/>
            <person name="Trick M."/>
            <person name="Links M.G."/>
            <person name="Zhao M."/>
            <person name="Jin M."/>
            <person name="Ramchiary N."/>
            <person name="Drou N."/>
            <person name="Berkman P.J."/>
            <person name="Cai Q."/>
            <person name="Huang Q."/>
            <person name="Li R."/>
            <person name="Tabata S."/>
            <person name="Cheng S."/>
            <person name="Zhang S."/>
            <person name="Zhang S."/>
            <person name="Huang S."/>
            <person name="Sato S."/>
            <person name="Sun S."/>
            <person name="Kwon S.J."/>
            <person name="Choi S.R."/>
            <person name="Lee T.H."/>
            <person name="Fan W."/>
            <person name="Zhao X."/>
            <person name="Tan X."/>
            <person name="Xu X."/>
            <person name="Wang Y."/>
            <person name="Qiu Y."/>
            <person name="Yin Y."/>
            <person name="Li Y."/>
            <person name="Du Y."/>
            <person name="Liao Y."/>
            <person name="Lim Y."/>
            <person name="Narusaka Y."/>
            <person name="Wang Y."/>
            <person name="Wang Z."/>
            <person name="Li Z."/>
            <person name="Wang Z."/>
            <person name="Xiong Z."/>
            <person name="Zhang Z."/>
        </authorList>
    </citation>
    <scope>NUCLEOTIDE SEQUENCE [LARGE SCALE GENOMIC DNA]</scope>
    <source>
        <strain evidence="4">cv. Chiifu-401-42</strain>
    </source>
</reference>
<dbReference type="EMBL" id="LR031569">
    <property type="protein sequence ID" value="VDC66719.1"/>
    <property type="molecule type" value="Genomic_DNA"/>
</dbReference>
<sequence length="69" mass="7383">MKALVIPYMLCSYEDFVALFRFGSNQTDPILIFGSFSLLNCLCSVVGSGCSVGSAEFGFRVTGDGSLRS</sequence>
<reference evidence="4" key="2">
    <citation type="journal article" date="2018" name="Hortic Res">
        <title>Improved Brassica rapa reference genome by single-molecule sequencing and chromosome conformation capture technologies.</title>
        <authorList>
            <person name="Zhang L."/>
            <person name="Cai X."/>
            <person name="Wu J."/>
            <person name="Liu M."/>
            <person name="Grob S."/>
            <person name="Cheng F."/>
            <person name="Liang J."/>
            <person name="Cai C."/>
            <person name="Liu Z."/>
            <person name="Liu B."/>
            <person name="Wang F."/>
            <person name="Li S."/>
            <person name="Liu F."/>
            <person name="Li X."/>
            <person name="Cheng L."/>
            <person name="Yang W."/>
            <person name="Li M.H."/>
            <person name="Grossniklaus U."/>
            <person name="Zheng H."/>
            <person name="Wang X."/>
        </authorList>
    </citation>
    <scope>NUCLEOTIDE SEQUENCE [LARGE SCALE GENOMIC DNA]</scope>
    <source>
        <strain evidence="4">cv. Chiifu-401-42</strain>
    </source>
</reference>
<reference evidence="3" key="4">
    <citation type="submission" date="2023-03" db="UniProtKB">
        <authorList>
            <consortium name="EnsemblPlants"/>
        </authorList>
    </citation>
    <scope>IDENTIFICATION</scope>
    <source>
        <strain evidence="3">cv. Chiifu-401-42</strain>
    </source>
</reference>
<accession>M4DSC6</accession>
<dbReference type="Gramene" id="Bra019419.1">
    <property type="protein sequence ID" value="Bra019419.1-P"/>
    <property type="gene ID" value="Bra019419"/>
</dbReference>
<name>A0A3P5YHN9_BRACM</name>
<protein>
    <submittedName>
        <fullName evidence="2 3">Uncharacterized protein</fullName>
    </submittedName>
</protein>
<evidence type="ECO:0000313" key="1">
    <source>
        <dbReference type="EMBL" id="CAG7870065.1"/>
    </source>
</evidence>
<dbReference type="HOGENOM" id="CLU_2779407_0_0_1"/>
<proteinExistence type="predicted"/>